<evidence type="ECO:0000259" key="3">
    <source>
        <dbReference type="SMART" id="SM00198"/>
    </source>
</evidence>
<keyword evidence="5" id="KW-1185">Reference proteome</keyword>
<proteinExistence type="predicted"/>
<evidence type="ECO:0000313" key="5">
    <source>
        <dbReference type="Proteomes" id="UP001162162"/>
    </source>
</evidence>
<evidence type="ECO:0000256" key="1">
    <source>
        <dbReference type="ARBA" id="ARBA00004613"/>
    </source>
</evidence>
<dbReference type="InterPro" id="IPR014044">
    <property type="entry name" value="CAP_dom"/>
</dbReference>
<protein>
    <recommendedName>
        <fullName evidence="3">SCP domain-containing protein</fullName>
    </recommendedName>
</protein>
<dbReference type="Pfam" id="PF00188">
    <property type="entry name" value="CAP"/>
    <property type="match status" value="1"/>
</dbReference>
<dbReference type="SUPFAM" id="SSF55797">
    <property type="entry name" value="PR-1-like"/>
    <property type="match status" value="1"/>
</dbReference>
<dbReference type="EMBL" id="JAPWTK010000004">
    <property type="protein sequence ID" value="KAJ8961896.1"/>
    <property type="molecule type" value="Genomic_DNA"/>
</dbReference>
<gene>
    <name evidence="4" type="ORF">NQ318_021514</name>
</gene>
<dbReference type="InterPro" id="IPR035940">
    <property type="entry name" value="CAP_sf"/>
</dbReference>
<dbReference type="InterPro" id="IPR018244">
    <property type="entry name" value="Allrgn_V5/Tpx1_CS"/>
</dbReference>
<sequence length="86" mass="9856">MSTAYGPGADWSNAIKTWFDEYKYYSYGGPVNSQNGHYTQLVWADSEFVGCGYTYYETNENFKYQKLYACNYGPAGNYVGQTPYKT</sequence>
<evidence type="ECO:0000313" key="4">
    <source>
        <dbReference type="EMBL" id="KAJ8961896.1"/>
    </source>
</evidence>
<dbReference type="Gene3D" id="3.40.33.10">
    <property type="entry name" value="CAP"/>
    <property type="match status" value="1"/>
</dbReference>
<dbReference type="Proteomes" id="UP001162162">
    <property type="component" value="Unassembled WGS sequence"/>
</dbReference>
<dbReference type="PROSITE" id="PS01009">
    <property type="entry name" value="CRISP_1"/>
    <property type="match status" value="1"/>
</dbReference>
<dbReference type="PROSITE" id="PS01010">
    <property type="entry name" value="CRISP_2"/>
    <property type="match status" value="1"/>
</dbReference>
<comment type="subcellular location">
    <subcellularLocation>
        <location evidence="1">Secreted</location>
    </subcellularLocation>
</comment>
<dbReference type="GO" id="GO:0005576">
    <property type="term" value="C:extracellular region"/>
    <property type="evidence" value="ECO:0007669"/>
    <property type="project" value="UniProtKB-SubCell"/>
</dbReference>
<dbReference type="PRINTS" id="PR00837">
    <property type="entry name" value="V5TPXLIKE"/>
</dbReference>
<dbReference type="SMART" id="SM00198">
    <property type="entry name" value="SCP"/>
    <property type="match status" value="1"/>
</dbReference>
<comment type="caution">
    <text evidence="4">The sequence shown here is derived from an EMBL/GenBank/DDBJ whole genome shotgun (WGS) entry which is preliminary data.</text>
</comment>
<dbReference type="AlphaFoldDB" id="A0AAV8ZCS4"/>
<name>A0AAV8ZCS4_9CUCU</name>
<dbReference type="PANTHER" id="PTHR10334">
    <property type="entry name" value="CYSTEINE-RICH SECRETORY PROTEIN-RELATED"/>
    <property type="match status" value="1"/>
</dbReference>
<feature type="domain" description="SCP" evidence="3">
    <location>
        <begin position="1"/>
        <end position="80"/>
    </location>
</feature>
<organism evidence="4 5">
    <name type="scientific">Aromia moschata</name>
    <dbReference type="NCBI Taxonomy" id="1265417"/>
    <lineage>
        <taxon>Eukaryota</taxon>
        <taxon>Metazoa</taxon>
        <taxon>Ecdysozoa</taxon>
        <taxon>Arthropoda</taxon>
        <taxon>Hexapoda</taxon>
        <taxon>Insecta</taxon>
        <taxon>Pterygota</taxon>
        <taxon>Neoptera</taxon>
        <taxon>Endopterygota</taxon>
        <taxon>Coleoptera</taxon>
        <taxon>Polyphaga</taxon>
        <taxon>Cucujiformia</taxon>
        <taxon>Chrysomeloidea</taxon>
        <taxon>Cerambycidae</taxon>
        <taxon>Cerambycinae</taxon>
        <taxon>Callichromatini</taxon>
        <taxon>Aromia</taxon>
    </lineage>
</organism>
<dbReference type="InterPro" id="IPR001283">
    <property type="entry name" value="CRISP-related"/>
</dbReference>
<evidence type="ECO:0000256" key="2">
    <source>
        <dbReference type="ARBA" id="ARBA00022525"/>
    </source>
</evidence>
<keyword evidence="2" id="KW-0964">Secreted</keyword>
<reference evidence="4" key="1">
    <citation type="journal article" date="2023" name="Insect Mol. Biol.">
        <title>Genome sequencing provides insights into the evolution of gene families encoding plant cell wall-degrading enzymes in longhorned beetles.</title>
        <authorList>
            <person name="Shin N.R."/>
            <person name="Okamura Y."/>
            <person name="Kirsch R."/>
            <person name="Pauchet Y."/>
        </authorList>
    </citation>
    <scope>NUCLEOTIDE SEQUENCE</scope>
    <source>
        <strain evidence="4">AMC_N1</strain>
    </source>
</reference>
<accession>A0AAV8ZCS4</accession>